<accession>A0A841EMY8</accession>
<evidence type="ECO:0000313" key="2">
    <source>
        <dbReference type="Proteomes" id="UP000524404"/>
    </source>
</evidence>
<name>A0A841EMY8_9BACT</name>
<proteinExistence type="predicted"/>
<dbReference type="AlphaFoldDB" id="A0A841EMY8"/>
<protein>
    <recommendedName>
        <fullName evidence="3">MetA-pathway of phenol degradation</fullName>
    </recommendedName>
</protein>
<evidence type="ECO:0000313" key="1">
    <source>
        <dbReference type="EMBL" id="MBB6002098.1"/>
    </source>
</evidence>
<reference evidence="1 2" key="1">
    <citation type="submission" date="2020-08" db="EMBL/GenBank/DDBJ databases">
        <title>Functional genomics of gut bacteria from endangered species of beetles.</title>
        <authorList>
            <person name="Carlos-Shanley C."/>
        </authorList>
    </citation>
    <scope>NUCLEOTIDE SEQUENCE [LARGE SCALE GENOMIC DNA]</scope>
    <source>
        <strain evidence="1 2">S00070</strain>
    </source>
</reference>
<dbReference type="EMBL" id="JACHKT010000003">
    <property type="protein sequence ID" value="MBB6002098.1"/>
    <property type="molecule type" value="Genomic_DNA"/>
</dbReference>
<organism evidence="1 2">
    <name type="scientific">Arcicella rosea</name>
    <dbReference type="NCBI Taxonomy" id="502909"/>
    <lineage>
        <taxon>Bacteria</taxon>
        <taxon>Pseudomonadati</taxon>
        <taxon>Bacteroidota</taxon>
        <taxon>Cytophagia</taxon>
        <taxon>Cytophagales</taxon>
        <taxon>Flectobacillaceae</taxon>
        <taxon>Arcicella</taxon>
    </lineage>
</organism>
<dbReference type="RefSeq" id="WP_221432385.1">
    <property type="nucleotide sequence ID" value="NZ_JACHKT010000003.1"/>
</dbReference>
<sequence length="308" mass="34585">MIKAIQIFIVSIFITLISHTNILACEVCGCGNGGSFFGILPQSHKGFVGLRYSYKSYDSHLSSVNLKAREDFWKTELWARAYPFKKVQVLAFVPYLINQQTIQKTGKQLHLNGFGDVTALANYNVINTVNDTVNHQFNHNLLIGGGIKLPLGKYKFDLLSETEVANANFQLGTGSVDFLLNLVYTIRHKDWGLNYDFSYKINTPNSDNYQFGNRLNTNLALLYFKKINSDFTIIPNVGLSFEDAAFDTKNKIINTQTGGYSTFGALGVESYYKSFSMGINYQEPIMQDLSGGELKANARLNLHFTILI</sequence>
<evidence type="ECO:0008006" key="3">
    <source>
        <dbReference type="Google" id="ProtNLM"/>
    </source>
</evidence>
<comment type="caution">
    <text evidence="1">The sequence shown here is derived from an EMBL/GenBank/DDBJ whole genome shotgun (WGS) entry which is preliminary data.</text>
</comment>
<keyword evidence="2" id="KW-1185">Reference proteome</keyword>
<dbReference type="Proteomes" id="UP000524404">
    <property type="component" value="Unassembled WGS sequence"/>
</dbReference>
<gene>
    <name evidence="1" type="ORF">HNP25_000747</name>
</gene>